<sequence length="57" mass="6539">RANRTITQMIRQCIHPNQKDWVSKLPGIEFAINSARSESTGYAPFFLNTGRMPRTMV</sequence>
<accession>A0ACD3A4R9</accession>
<keyword evidence="2" id="KW-1185">Reference proteome</keyword>
<dbReference type="Proteomes" id="UP000308600">
    <property type="component" value="Unassembled WGS sequence"/>
</dbReference>
<dbReference type="EMBL" id="ML208754">
    <property type="protein sequence ID" value="TFK60597.1"/>
    <property type="molecule type" value="Genomic_DNA"/>
</dbReference>
<feature type="non-terminal residue" evidence="1">
    <location>
        <position position="1"/>
    </location>
</feature>
<evidence type="ECO:0000313" key="2">
    <source>
        <dbReference type="Proteomes" id="UP000308600"/>
    </source>
</evidence>
<proteinExistence type="predicted"/>
<evidence type="ECO:0000313" key="1">
    <source>
        <dbReference type="EMBL" id="TFK60597.1"/>
    </source>
</evidence>
<reference evidence="1 2" key="1">
    <citation type="journal article" date="2019" name="Nat. Ecol. Evol.">
        <title>Megaphylogeny resolves global patterns of mushroom evolution.</title>
        <authorList>
            <person name="Varga T."/>
            <person name="Krizsan K."/>
            <person name="Foldi C."/>
            <person name="Dima B."/>
            <person name="Sanchez-Garcia M."/>
            <person name="Sanchez-Ramirez S."/>
            <person name="Szollosi G.J."/>
            <person name="Szarkandi J.G."/>
            <person name="Papp V."/>
            <person name="Albert L."/>
            <person name="Andreopoulos W."/>
            <person name="Angelini C."/>
            <person name="Antonin V."/>
            <person name="Barry K.W."/>
            <person name="Bougher N.L."/>
            <person name="Buchanan P."/>
            <person name="Buyck B."/>
            <person name="Bense V."/>
            <person name="Catcheside P."/>
            <person name="Chovatia M."/>
            <person name="Cooper J."/>
            <person name="Damon W."/>
            <person name="Desjardin D."/>
            <person name="Finy P."/>
            <person name="Geml J."/>
            <person name="Haridas S."/>
            <person name="Hughes K."/>
            <person name="Justo A."/>
            <person name="Karasinski D."/>
            <person name="Kautmanova I."/>
            <person name="Kiss B."/>
            <person name="Kocsube S."/>
            <person name="Kotiranta H."/>
            <person name="LaButti K.M."/>
            <person name="Lechner B.E."/>
            <person name="Liimatainen K."/>
            <person name="Lipzen A."/>
            <person name="Lukacs Z."/>
            <person name="Mihaltcheva S."/>
            <person name="Morgado L.N."/>
            <person name="Niskanen T."/>
            <person name="Noordeloos M.E."/>
            <person name="Ohm R.A."/>
            <person name="Ortiz-Santana B."/>
            <person name="Ovrebo C."/>
            <person name="Racz N."/>
            <person name="Riley R."/>
            <person name="Savchenko A."/>
            <person name="Shiryaev A."/>
            <person name="Soop K."/>
            <person name="Spirin V."/>
            <person name="Szebenyi C."/>
            <person name="Tomsovsky M."/>
            <person name="Tulloss R.E."/>
            <person name="Uehling J."/>
            <person name="Grigoriev I.V."/>
            <person name="Vagvolgyi C."/>
            <person name="Papp T."/>
            <person name="Martin F.M."/>
            <person name="Miettinen O."/>
            <person name="Hibbett D.S."/>
            <person name="Nagy L.G."/>
        </authorList>
    </citation>
    <scope>NUCLEOTIDE SEQUENCE [LARGE SCALE GENOMIC DNA]</scope>
    <source>
        <strain evidence="1 2">NL-1719</strain>
    </source>
</reference>
<protein>
    <submittedName>
        <fullName evidence="1">Uncharacterized protein</fullName>
    </submittedName>
</protein>
<organism evidence="1 2">
    <name type="scientific">Pluteus cervinus</name>
    <dbReference type="NCBI Taxonomy" id="181527"/>
    <lineage>
        <taxon>Eukaryota</taxon>
        <taxon>Fungi</taxon>
        <taxon>Dikarya</taxon>
        <taxon>Basidiomycota</taxon>
        <taxon>Agaricomycotina</taxon>
        <taxon>Agaricomycetes</taxon>
        <taxon>Agaricomycetidae</taxon>
        <taxon>Agaricales</taxon>
        <taxon>Pluteineae</taxon>
        <taxon>Pluteaceae</taxon>
        <taxon>Pluteus</taxon>
    </lineage>
</organism>
<name>A0ACD3A4R9_9AGAR</name>
<feature type="non-terminal residue" evidence="1">
    <location>
        <position position="57"/>
    </location>
</feature>
<gene>
    <name evidence="1" type="ORF">BDN72DRAFT_751216</name>
</gene>